<reference evidence="1 2" key="1">
    <citation type="submission" date="2017-03" db="EMBL/GenBank/DDBJ databases">
        <title>Sulfur activation and transportation mechanism of thermophilic Archaea Acidianus manzaensis YN-25.</title>
        <authorList>
            <person name="Ma Y."/>
            <person name="Yang Y."/>
            <person name="Xia J."/>
        </authorList>
    </citation>
    <scope>NUCLEOTIDE SEQUENCE [LARGE SCALE GENOMIC DNA]</scope>
    <source>
        <strain evidence="1 2">YN-25</strain>
    </source>
</reference>
<dbReference type="Proteomes" id="UP000193404">
    <property type="component" value="Chromosome"/>
</dbReference>
<evidence type="ECO:0000313" key="1">
    <source>
        <dbReference type="EMBL" id="ARM76090.1"/>
    </source>
</evidence>
<dbReference type="OrthoDB" id="34291at2157"/>
<proteinExistence type="predicted"/>
<evidence type="ECO:0000313" key="2">
    <source>
        <dbReference type="Proteomes" id="UP000193404"/>
    </source>
</evidence>
<organism evidence="1 2">
    <name type="scientific">Acidianus manzaensis</name>
    <dbReference type="NCBI Taxonomy" id="282676"/>
    <lineage>
        <taxon>Archaea</taxon>
        <taxon>Thermoproteota</taxon>
        <taxon>Thermoprotei</taxon>
        <taxon>Sulfolobales</taxon>
        <taxon>Sulfolobaceae</taxon>
        <taxon>Acidianus</taxon>
    </lineage>
</organism>
<protein>
    <submittedName>
        <fullName evidence="1">Uncharacterized protein</fullName>
    </submittedName>
</protein>
<gene>
    <name evidence="1" type="ORF">B6F84_08675</name>
</gene>
<sequence length="204" mass="23891">MLFEISLDIITPNNKRILTESGHIASISTALTKELENLKINPKTFAEIALNFIEENTKFFSTYIHSLPIKQGCRYYSRIIDFWINYGSQSRHLFLLLINYDEISEVLILDPQIFEMATDKLLNYASSKDCMEVSMPYPYKFVVFETFNTFKKKFGIEFEGIIGNNEKYLVAMDKTSKALIWKIESTKLDYLKNFQSDKYIYQIS</sequence>
<dbReference type="GeneID" id="41590986"/>
<dbReference type="KEGG" id="aman:B6F84_08675"/>
<dbReference type="EMBL" id="CP020477">
    <property type="protein sequence ID" value="ARM76090.1"/>
    <property type="molecule type" value="Genomic_DNA"/>
</dbReference>
<dbReference type="RefSeq" id="WP_148691872.1">
    <property type="nucleotide sequence ID" value="NZ_CP020477.1"/>
</dbReference>
<dbReference type="AlphaFoldDB" id="A0A1W6K0T8"/>
<accession>A0A1W6K0T8</accession>
<dbReference type="STRING" id="282676.B6F84_08675"/>
<keyword evidence="2" id="KW-1185">Reference proteome</keyword>
<name>A0A1W6K0T8_9CREN</name>